<evidence type="ECO:0000313" key="1">
    <source>
        <dbReference type="EMBL" id="KKK88808.1"/>
    </source>
</evidence>
<protein>
    <submittedName>
        <fullName evidence="1">Uncharacterized protein</fullName>
    </submittedName>
</protein>
<reference evidence="1" key="1">
    <citation type="journal article" date="2015" name="Nature">
        <title>Complex archaea that bridge the gap between prokaryotes and eukaryotes.</title>
        <authorList>
            <person name="Spang A."/>
            <person name="Saw J.H."/>
            <person name="Jorgensen S.L."/>
            <person name="Zaremba-Niedzwiedzka K."/>
            <person name="Martijn J."/>
            <person name="Lind A.E."/>
            <person name="van Eijk R."/>
            <person name="Schleper C."/>
            <person name="Guy L."/>
            <person name="Ettema T.J."/>
        </authorList>
    </citation>
    <scope>NUCLEOTIDE SEQUENCE</scope>
</reference>
<name>A0A0F8Z4V9_9ZZZZ</name>
<dbReference type="AlphaFoldDB" id="A0A0F8Z4V9"/>
<comment type="caution">
    <text evidence="1">The sequence shown here is derived from an EMBL/GenBank/DDBJ whole genome shotgun (WGS) entry which is preliminary data.</text>
</comment>
<sequence length="72" mass="8369">SQSVVDVYYQLTSLDTGLSRVTDLKEVKAFFKTMYRNDEDLMKQVLEIERGGMKHFTTEVGKGFIVKRMEVM</sequence>
<proteinExistence type="predicted"/>
<dbReference type="EMBL" id="LAZR01049793">
    <property type="protein sequence ID" value="KKK88808.1"/>
    <property type="molecule type" value="Genomic_DNA"/>
</dbReference>
<gene>
    <name evidence="1" type="ORF">LCGC14_2739450</name>
</gene>
<feature type="non-terminal residue" evidence="1">
    <location>
        <position position="1"/>
    </location>
</feature>
<accession>A0A0F8Z4V9</accession>
<organism evidence="1">
    <name type="scientific">marine sediment metagenome</name>
    <dbReference type="NCBI Taxonomy" id="412755"/>
    <lineage>
        <taxon>unclassified sequences</taxon>
        <taxon>metagenomes</taxon>
        <taxon>ecological metagenomes</taxon>
    </lineage>
</organism>